<comment type="pathway">
    <text evidence="7 8">Cell wall biogenesis; peptidoglycan biosynthesis.</text>
</comment>
<dbReference type="GO" id="GO:0009252">
    <property type="term" value="P:peptidoglycan biosynthetic process"/>
    <property type="evidence" value="ECO:0007669"/>
    <property type="project" value="UniProtKB-UniRule"/>
</dbReference>
<dbReference type="InterPro" id="IPR013221">
    <property type="entry name" value="Mur_ligase_cen"/>
</dbReference>
<dbReference type="GO" id="GO:0005737">
    <property type="term" value="C:cytoplasm"/>
    <property type="evidence" value="ECO:0007669"/>
    <property type="project" value="UniProtKB-SubCell"/>
</dbReference>
<evidence type="ECO:0000313" key="12">
    <source>
        <dbReference type="EMBL" id="SBV99851.1"/>
    </source>
</evidence>
<dbReference type="GO" id="GO:0008360">
    <property type="term" value="P:regulation of cell shape"/>
    <property type="evidence" value="ECO:0007669"/>
    <property type="project" value="UniProtKB-KW"/>
</dbReference>
<evidence type="ECO:0000256" key="3">
    <source>
        <dbReference type="ARBA" id="ARBA00022960"/>
    </source>
</evidence>
<dbReference type="InterPro" id="IPR005761">
    <property type="entry name" value="UDP-N-AcMur-Glu-dNH2Pim_ligase"/>
</dbReference>
<dbReference type="GO" id="GO:0005524">
    <property type="term" value="F:ATP binding"/>
    <property type="evidence" value="ECO:0007669"/>
    <property type="project" value="UniProtKB-UniRule"/>
</dbReference>
<feature type="binding site" evidence="7">
    <location>
        <position position="464"/>
    </location>
    <ligand>
        <name>meso-2,6-diaminopimelate</name>
        <dbReference type="ChEBI" id="CHEBI:57791"/>
    </ligand>
</feature>
<feature type="domain" description="Mur ligase N-terminal catalytic" evidence="9">
    <location>
        <begin position="28"/>
        <end position="102"/>
    </location>
</feature>
<keyword evidence="7 12" id="KW-0436">Ligase</keyword>
<dbReference type="Gene3D" id="3.40.1190.10">
    <property type="entry name" value="Mur-like, catalytic domain"/>
    <property type="match status" value="1"/>
</dbReference>
<dbReference type="InterPro" id="IPR035911">
    <property type="entry name" value="MurE/MurF_N"/>
</dbReference>
<dbReference type="EC" id="6.3.2.13" evidence="7"/>
<keyword evidence="7" id="KW-0460">Magnesium</keyword>
<dbReference type="AlphaFoldDB" id="A0A212JKA4"/>
<keyword evidence="7" id="KW-0547">Nucleotide-binding</keyword>
<sequence length="490" mass="50323">MDWDTLIAAACAAEPGLAVVGEAPAQVAALAIDSRDVVPGALFAALPGAKADGRDFLPQAAAAGARVALVPAGTDPARLPAGMAAIVSADPRRLIARLAAVFHAPLPAVIAAVTGTNGKTSIAEFTRQIWTRAGHAAASLGTLGAISPFGHEKGSLTTPDVVTLTRTLSGLAARGVGHACIEASSHGLDQRRLDGLALAAAAFTNLTRDHLDYHGTTDAYFTAKARLFDTLLPAGAAAVLNADIPEFAALGAIAARRGLTVVDYGANARALRLLGRAATPGGQILDLSVNGSAERVVLPLAGTFQAMNALAAFGLALSTGVSKDIALVALAHLKGAPGRLERRALRDDGAAVYVDYAHTPDALETVLTALRPHTHGHLIAVFGCGGDRDRGKRPVMGGIARRLADRVIVTDDNPRTEVAGAIRAEVLAGCPDAEEIGDRGRAIRTAMAEMRAGDVLLVAGKGHETGQIVGATVLPFDDREVVDALSREIW</sequence>
<keyword evidence="7" id="KW-0067">ATP-binding</keyword>
<dbReference type="PANTHER" id="PTHR23135">
    <property type="entry name" value="MUR LIGASE FAMILY MEMBER"/>
    <property type="match status" value="1"/>
</dbReference>
<comment type="catalytic activity">
    <reaction evidence="7">
        <text>UDP-N-acetyl-alpha-D-muramoyl-L-alanyl-D-glutamate + meso-2,6-diaminopimelate + ATP = UDP-N-acetyl-alpha-D-muramoyl-L-alanyl-gamma-D-glutamyl-meso-2,6-diaminopimelate + ADP + phosphate + H(+)</text>
        <dbReference type="Rhea" id="RHEA:23676"/>
        <dbReference type="ChEBI" id="CHEBI:15378"/>
        <dbReference type="ChEBI" id="CHEBI:30616"/>
        <dbReference type="ChEBI" id="CHEBI:43474"/>
        <dbReference type="ChEBI" id="CHEBI:57791"/>
        <dbReference type="ChEBI" id="CHEBI:83900"/>
        <dbReference type="ChEBI" id="CHEBI:83905"/>
        <dbReference type="ChEBI" id="CHEBI:456216"/>
        <dbReference type="EC" id="6.3.2.13"/>
    </reaction>
</comment>
<keyword evidence="7" id="KW-0963">Cytoplasm</keyword>
<dbReference type="GO" id="GO:0051301">
    <property type="term" value="P:cell division"/>
    <property type="evidence" value="ECO:0007669"/>
    <property type="project" value="UniProtKB-KW"/>
</dbReference>
<dbReference type="InterPro" id="IPR000713">
    <property type="entry name" value="Mur_ligase_N"/>
</dbReference>
<dbReference type="NCBIfam" id="TIGR01085">
    <property type="entry name" value="murE"/>
    <property type="match status" value="1"/>
</dbReference>
<keyword evidence="2 7" id="KW-0132">Cell division</keyword>
<feature type="binding site" evidence="7">
    <location>
        <begin position="115"/>
        <end position="121"/>
    </location>
    <ligand>
        <name>ATP</name>
        <dbReference type="ChEBI" id="CHEBI:30616"/>
    </ligand>
</feature>
<proteinExistence type="inferred from homology"/>
<dbReference type="Pfam" id="PF02875">
    <property type="entry name" value="Mur_ligase_C"/>
    <property type="match status" value="1"/>
</dbReference>
<evidence type="ECO:0000259" key="10">
    <source>
        <dbReference type="Pfam" id="PF02875"/>
    </source>
</evidence>
<dbReference type="UniPathway" id="UPA00219"/>
<dbReference type="GO" id="GO:0000287">
    <property type="term" value="F:magnesium ion binding"/>
    <property type="evidence" value="ECO:0007669"/>
    <property type="project" value="UniProtKB-UniRule"/>
</dbReference>
<dbReference type="EMBL" id="FLUO01000001">
    <property type="protein sequence ID" value="SBV99851.1"/>
    <property type="molecule type" value="Genomic_DNA"/>
</dbReference>
<dbReference type="SUPFAM" id="SSF63418">
    <property type="entry name" value="MurE/MurF N-terminal domain"/>
    <property type="match status" value="1"/>
</dbReference>
<feature type="modified residue" description="N6-carboxylysine" evidence="7">
    <location>
        <position position="224"/>
    </location>
</feature>
<evidence type="ECO:0000256" key="4">
    <source>
        <dbReference type="ARBA" id="ARBA00022984"/>
    </source>
</evidence>
<comment type="caution">
    <text evidence="7">Lacks conserved residue(s) required for the propagation of feature annotation.</text>
</comment>
<accession>A0A212JKA4</accession>
<keyword evidence="4 7" id="KW-0573">Peptidoglycan synthesis</keyword>
<keyword evidence="5 7" id="KW-0131">Cell cycle</keyword>
<feature type="domain" description="Mur ligase C-terminal" evidence="10">
    <location>
        <begin position="338"/>
        <end position="462"/>
    </location>
</feature>
<feature type="binding site" evidence="7">
    <location>
        <position position="34"/>
    </location>
    <ligand>
        <name>UDP-N-acetyl-alpha-D-muramoyl-L-alanyl-D-glutamate</name>
        <dbReference type="ChEBI" id="CHEBI:83900"/>
    </ligand>
</feature>
<dbReference type="GO" id="GO:0008765">
    <property type="term" value="F:UDP-N-acetylmuramoylalanyl-D-glutamate-2,6-diaminopimelate ligase activity"/>
    <property type="evidence" value="ECO:0007669"/>
    <property type="project" value="UniProtKB-UniRule"/>
</dbReference>
<organism evidence="12">
    <name type="scientific">uncultured Alphaproteobacteria bacterium</name>
    <dbReference type="NCBI Taxonomy" id="91750"/>
    <lineage>
        <taxon>Bacteria</taxon>
        <taxon>Pseudomonadati</taxon>
        <taxon>Pseudomonadota</taxon>
        <taxon>Alphaproteobacteria</taxon>
        <taxon>environmental samples</taxon>
    </lineage>
</organism>
<name>A0A212JKA4_9PROT</name>
<dbReference type="NCBIfam" id="NF001124">
    <property type="entry name" value="PRK00139.1-2"/>
    <property type="match status" value="1"/>
</dbReference>
<dbReference type="InterPro" id="IPR036565">
    <property type="entry name" value="Mur-like_cat_sf"/>
</dbReference>
<feature type="domain" description="Mur ligase central" evidence="11">
    <location>
        <begin position="113"/>
        <end position="316"/>
    </location>
</feature>
<reference evidence="12" key="1">
    <citation type="submission" date="2016-04" db="EMBL/GenBank/DDBJ databases">
        <authorList>
            <person name="Evans L.H."/>
            <person name="Alamgir A."/>
            <person name="Owens N."/>
            <person name="Weber N.D."/>
            <person name="Virtaneva K."/>
            <person name="Barbian K."/>
            <person name="Babar A."/>
            <person name="Rosenke K."/>
        </authorList>
    </citation>
    <scope>NUCLEOTIDE SEQUENCE</scope>
    <source>
        <strain evidence="12">86</strain>
    </source>
</reference>
<dbReference type="NCBIfam" id="NF001126">
    <property type="entry name" value="PRK00139.1-4"/>
    <property type="match status" value="1"/>
</dbReference>
<feature type="binding site" evidence="7">
    <location>
        <begin position="412"/>
        <end position="415"/>
    </location>
    <ligand>
        <name>meso-2,6-diaminopimelate</name>
        <dbReference type="ChEBI" id="CHEBI:57791"/>
    </ligand>
</feature>
<feature type="binding site" evidence="7">
    <location>
        <position position="190"/>
    </location>
    <ligand>
        <name>UDP-N-acetyl-alpha-D-muramoyl-L-alanyl-D-glutamate</name>
        <dbReference type="ChEBI" id="CHEBI:83900"/>
    </ligand>
</feature>
<evidence type="ECO:0000259" key="9">
    <source>
        <dbReference type="Pfam" id="PF01225"/>
    </source>
</evidence>
<comment type="subcellular location">
    <subcellularLocation>
        <location evidence="7 8">Cytoplasm</location>
    </subcellularLocation>
</comment>
<comment type="function">
    <text evidence="7">Catalyzes the addition of meso-diaminopimelic acid to the nucleotide precursor UDP-N-acetylmuramoyl-L-alanyl-D-glutamate (UMAG) in the biosynthesis of bacterial cell-wall peptidoglycan.</text>
</comment>
<dbReference type="SUPFAM" id="SSF53623">
    <property type="entry name" value="MurD-like peptide ligases, catalytic domain"/>
    <property type="match status" value="1"/>
</dbReference>
<dbReference type="Gene3D" id="3.40.1390.10">
    <property type="entry name" value="MurE/MurF, N-terminal domain"/>
    <property type="match status" value="1"/>
</dbReference>
<keyword evidence="6 7" id="KW-0961">Cell wall biogenesis/degradation</keyword>
<dbReference type="HAMAP" id="MF_00208">
    <property type="entry name" value="MurE"/>
    <property type="match status" value="1"/>
</dbReference>
<evidence type="ECO:0000256" key="7">
    <source>
        <dbReference type="HAMAP-Rule" id="MF_00208"/>
    </source>
</evidence>
<evidence type="ECO:0000256" key="5">
    <source>
        <dbReference type="ARBA" id="ARBA00023306"/>
    </source>
</evidence>
<feature type="binding site" evidence="7">
    <location>
        <begin position="157"/>
        <end position="158"/>
    </location>
    <ligand>
        <name>UDP-N-acetyl-alpha-D-muramoyl-L-alanyl-D-glutamate</name>
        <dbReference type="ChEBI" id="CHEBI:83900"/>
    </ligand>
</feature>
<feature type="binding site" evidence="7">
    <location>
        <position position="388"/>
    </location>
    <ligand>
        <name>meso-2,6-diaminopimelate</name>
        <dbReference type="ChEBI" id="CHEBI:57791"/>
    </ligand>
</feature>
<dbReference type="InterPro" id="IPR036615">
    <property type="entry name" value="Mur_ligase_C_dom_sf"/>
</dbReference>
<protein>
    <recommendedName>
        <fullName evidence="7">UDP-N-acetylmuramoyl-L-alanyl-D-glutamate--2,6-diaminopimelate ligase</fullName>
        <ecNumber evidence="7">6.3.2.13</ecNumber>
    </recommendedName>
    <alternativeName>
        <fullName evidence="7">Meso-A2pm-adding enzyme</fullName>
    </alternativeName>
    <alternativeName>
        <fullName evidence="7">Meso-diaminopimelate-adding enzyme</fullName>
    </alternativeName>
    <alternativeName>
        <fullName evidence="7">UDP-MurNAc-L-Ala-D-Glu:meso-diaminopimelate ligase</fullName>
    </alternativeName>
    <alternativeName>
        <fullName evidence="7">UDP-MurNAc-tripeptide synthetase</fullName>
    </alternativeName>
    <alternativeName>
        <fullName evidence="7">UDP-N-acetylmuramyl-tripeptide synthetase</fullName>
    </alternativeName>
</protein>
<evidence type="ECO:0000256" key="6">
    <source>
        <dbReference type="ARBA" id="ARBA00023316"/>
    </source>
</evidence>
<dbReference type="Pfam" id="PF01225">
    <property type="entry name" value="Mur_ligase"/>
    <property type="match status" value="1"/>
</dbReference>
<evidence type="ECO:0000259" key="11">
    <source>
        <dbReference type="Pfam" id="PF08245"/>
    </source>
</evidence>
<comment type="PTM">
    <text evidence="7">Carboxylation is probably crucial for Mg(2+) binding and, consequently, for the gamma-phosphate positioning of ATP.</text>
</comment>
<feature type="binding site" evidence="7">
    <location>
        <position position="184"/>
    </location>
    <ligand>
        <name>UDP-N-acetyl-alpha-D-muramoyl-L-alanyl-D-glutamate</name>
        <dbReference type="ChEBI" id="CHEBI:83900"/>
    </ligand>
</feature>
<dbReference type="InterPro" id="IPR004101">
    <property type="entry name" value="Mur_ligase_C"/>
</dbReference>
<dbReference type="Pfam" id="PF08245">
    <property type="entry name" value="Mur_ligase_M"/>
    <property type="match status" value="1"/>
</dbReference>
<comment type="similarity">
    <text evidence="1 7">Belongs to the MurCDEF family. MurE subfamily.</text>
</comment>
<comment type="cofactor">
    <cofactor evidence="7">
        <name>Mg(2+)</name>
        <dbReference type="ChEBI" id="CHEBI:18420"/>
    </cofactor>
</comment>
<feature type="short sequence motif" description="Meso-diaminopimelate recognition motif" evidence="7">
    <location>
        <begin position="412"/>
        <end position="415"/>
    </location>
</feature>
<evidence type="ECO:0000256" key="1">
    <source>
        <dbReference type="ARBA" id="ARBA00005898"/>
    </source>
</evidence>
<evidence type="ECO:0000256" key="8">
    <source>
        <dbReference type="RuleBase" id="RU004135"/>
    </source>
</evidence>
<feature type="binding site" evidence="7">
    <location>
        <position position="192"/>
    </location>
    <ligand>
        <name>UDP-N-acetyl-alpha-D-muramoyl-L-alanyl-D-glutamate</name>
        <dbReference type="ChEBI" id="CHEBI:83900"/>
    </ligand>
</feature>
<dbReference type="Gene3D" id="3.90.190.20">
    <property type="entry name" value="Mur ligase, C-terminal domain"/>
    <property type="match status" value="1"/>
</dbReference>
<dbReference type="PANTHER" id="PTHR23135:SF4">
    <property type="entry name" value="UDP-N-ACETYLMURAMOYL-L-ALANYL-D-GLUTAMATE--2,6-DIAMINOPIMELATE LIGASE MURE HOMOLOG, CHLOROPLASTIC"/>
    <property type="match status" value="1"/>
</dbReference>
<dbReference type="SUPFAM" id="SSF53244">
    <property type="entry name" value="MurD-like peptide ligases, peptide-binding domain"/>
    <property type="match status" value="1"/>
</dbReference>
<dbReference type="GO" id="GO:0071555">
    <property type="term" value="P:cell wall organization"/>
    <property type="evidence" value="ECO:0007669"/>
    <property type="project" value="UniProtKB-KW"/>
</dbReference>
<gene>
    <name evidence="7 12" type="primary">murE</name>
    <name evidence="12" type="ORF">KL86APRO_11224</name>
</gene>
<evidence type="ECO:0000256" key="2">
    <source>
        <dbReference type="ARBA" id="ARBA00022618"/>
    </source>
</evidence>
<keyword evidence="3 7" id="KW-0133">Cell shape</keyword>
<feature type="binding site" evidence="7">
    <location>
        <position position="460"/>
    </location>
    <ligand>
        <name>meso-2,6-diaminopimelate</name>
        <dbReference type="ChEBI" id="CHEBI:57791"/>
    </ligand>
</feature>